<dbReference type="Proteomes" id="UP000003645">
    <property type="component" value="Chromosome"/>
</dbReference>
<organism evidence="1 2">
    <name type="scientific">Limosilactobacillus mucosae LM1</name>
    <dbReference type="NCBI Taxonomy" id="1130798"/>
    <lineage>
        <taxon>Bacteria</taxon>
        <taxon>Bacillati</taxon>
        <taxon>Bacillota</taxon>
        <taxon>Bacilli</taxon>
        <taxon>Lactobacillales</taxon>
        <taxon>Lactobacillaceae</taxon>
        <taxon>Limosilactobacillus</taxon>
    </lineage>
</organism>
<sequence>MASSKVTMKIDAAIYEKISAEAKRKHVSKTEMLESITEKYFRDLEIEHGNDDLKSIVRKQNENIETIAADLEKLVADSAINKNIIEMFYQEITGSYDPDDLEGNF</sequence>
<accession>A0A0D4CKZ7</accession>
<gene>
    <name evidence="1" type="ORF">LBLM1_05715</name>
</gene>
<protein>
    <submittedName>
        <fullName evidence="1">Uncharacterized protein</fullName>
    </submittedName>
</protein>
<dbReference type="HOGENOM" id="CLU_2180411_0_0_9"/>
<proteinExistence type="predicted"/>
<reference evidence="1 2" key="1">
    <citation type="journal article" date="2012" name="J. Bacteriol.">
        <title>Genome sequence of Lactobacillus mucosae LM1, isolated from piglet feces.</title>
        <authorList>
            <person name="Lee J.H."/>
            <person name="Valeriano V.D."/>
            <person name="Shin Y.R."/>
            <person name="Chae J.P."/>
            <person name="Kim G.B."/>
            <person name="Ham J.S."/>
            <person name="Chun J."/>
            <person name="Kang D.K."/>
        </authorList>
    </citation>
    <scope>NUCLEOTIDE SEQUENCE [LARGE SCALE GENOMIC DNA]</scope>
    <source>
        <strain evidence="1 2">LM1</strain>
    </source>
</reference>
<name>A0A0D4CKZ7_LIMMU</name>
<evidence type="ECO:0000313" key="2">
    <source>
        <dbReference type="Proteomes" id="UP000003645"/>
    </source>
</evidence>
<dbReference type="EMBL" id="CP011013">
    <property type="protein sequence ID" value="AJT50580.1"/>
    <property type="molecule type" value="Genomic_DNA"/>
</dbReference>
<dbReference type="AlphaFoldDB" id="A0A0D4CKZ7"/>
<dbReference type="STRING" id="1130798.LBLM1_05715"/>
<evidence type="ECO:0000313" key="1">
    <source>
        <dbReference type="EMBL" id="AJT50580.1"/>
    </source>
</evidence>
<keyword evidence="2" id="KW-1185">Reference proteome</keyword>
<dbReference type="KEGG" id="lmu:LBLM1_05715"/>
<dbReference type="RefSeq" id="WP_039945326.1">
    <property type="nucleotide sequence ID" value="NZ_CP011013.1"/>
</dbReference>